<dbReference type="InterPro" id="IPR002298">
    <property type="entry name" value="DNA_polymerase_A"/>
</dbReference>
<sequence length="607" mass="67939">MQILTLDFETFYSQTYSLSKLTTEEYVRGDEFEVIGVAVQVNDAEPVWFTGTDEEILAFLKGFDFENSLALAHNAMFDAAILTWHYDIKPKGWLDTLSMGRAVHGTEVGGSLKALAEHYQLGVKGTEVEHAKGLHRKDFDAEQLAQYGKYCENDVALTYGLFMAMSQEFPPFELRLIDLTIRMFSEPTLYLDTEVLNKHLVNVQEKKSELLSKTLIEKDQLMSNPQLAELLKAMGVVPPTKMSLRTGKEAYAFAKSDEGFKALLEHENPEVQAIVAARLGVKSTIEETRTQRFIGIAQRGSMPVPLRYYAAHTGRWGGDDKLNLQNLPRTSPLKHAIIVPDGYMMIDSDSSQIEARTLAWLAGQDDLVDAFDRGEDVYKIMASAIYSKSVDEITKDERFVGKTTILGAGYGMGADKFKAQLQTFGVDITKDESSHIIATYRNTYPHIQKLWKTASKALEAVRDNVMVSFGRNDVLTVEGANGIKLPNGLYVKYPNLREQTNEDGRTETVYDTKKGRAVIPTRIYGGKVIENVCQALARIVIGEQMLAVAKRYKVVMTVHDAIACVVPESEVTEALEYVEKCMRMRPKWANELPLNCEAGYGKSYGDC</sequence>
<dbReference type="GO" id="GO:0008408">
    <property type="term" value="F:3'-5' exonuclease activity"/>
    <property type="evidence" value="ECO:0007669"/>
    <property type="project" value="InterPro"/>
</dbReference>
<gene>
    <name evidence="3" type="primary">POLA</name>
</gene>
<dbReference type="InterPro" id="IPR036397">
    <property type="entry name" value="RNaseH_sf"/>
</dbReference>
<name>A0A240F7D5_9VIRU</name>
<dbReference type="SUPFAM" id="SSF53098">
    <property type="entry name" value="Ribonuclease H-like"/>
    <property type="match status" value="1"/>
</dbReference>
<dbReference type="Gene3D" id="1.10.150.20">
    <property type="entry name" value="5' to 3' exonuclease, C-terminal subdomain"/>
    <property type="match status" value="1"/>
</dbReference>
<dbReference type="EMBL" id="KU595543">
    <property type="protein sequence ID" value="AQM32709.1"/>
    <property type="molecule type" value="Genomic_DNA"/>
</dbReference>
<protein>
    <submittedName>
        <fullName evidence="3">DNA polymerase A</fullName>
    </submittedName>
</protein>
<dbReference type="InterPro" id="IPR012337">
    <property type="entry name" value="RNaseH-like_sf"/>
</dbReference>
<dbReference type="GO" id="GO:0006261">
    <property type="term" value="P:DNA-templated DNA replication"/>
    <property type="evidence" value="ECO:0007669"/>
    <property type="project" value="InterPro"/>
</dbReference>
<dbReference type="GO" id="GO:0003887">
    <property type="term" value="F:DNA-directed DNA polymerase activity"/>
    <property type="evidence" value="ECO:0007669"/>
    <property type="project" value="InterPro"/>
</dbReference>
<dbReference type="PRINTS" id="PR00868">
    <property type="entry name" value="DNAPOLI"/>
</dbReference>
<evidence type="ECO:0000313" key="3">
    <source>
        <dbReference type="EMBL" id="AQM32709.1"/>
    </source>
</evidence>
<dbReference type="PANTHER" id="PTHR10133:SF27">
    <property type="entry name" value="DNA POLYMERASE NU"/>
    <property type="match status" value="1"/>
</dbReference>
<proteinExistence type="predicted"/>
<dbReference type="InterPro" id="IPR043502">
    <property type="entry name" value="DNA/RNA_pol_sf"/>
</dbReference>
<organism evidence="3">
    <name type="scientific">uncultured virus</name>
    <dbReference type="NCBI Taxonomy" id="340016"/>
    <lineage>
        <taxon>Viruses</taxon>
        <taxon>environmental samples</taxon>
    </lineage>
</organism>
<dbReference type="SMART" id="SM00482">
    <property type="entry name" value="POLAc"/>
    <property type="match status" value="1"/>
</dbReference>
<dbReference type="Gene3D" id="3.30.420.10">
    <property type="entry name" value="Ribonuclease H-like superfamily/Ribonuclease H"/>
    <property type="match status" value="1"/>
</dbReference>
<dbReference type="InterPro" id="IPR002562">
    <property type="entry name" value="3'-5'_exonuclease_dom"/>
</dbReference>
<dbReference type="PANTHER" id="PTHR10133">
    <property type="entry name" value="DNA POLYMERASE I"/>
    <property type="match status" value="1"/>
</dbReference>
<dbReference type="InterPro" id="IPR001098">
    <property type="entry name" value="DNA-dir_DNA_pol_A_palm_dom"/>
</dbReference>
<dbReference type="GO" id="GO:0003677">
    <property type="term" value="F:DNA binding"/>
    <property type="evidence" value="ECO:0007669"/>
    <property type="project" value="InterPro"/>
</dbReference>
<reference evidence="3" key="1">
    <citation type="journal article" date="2017" name="ISME J.">
        <title>Novel chaperonins are prevalent in the virioplankton and demonstrate links to viral biology and ecology.</title>
        <authorList>
            <person name="Marine R.L."/>
            <person name="Nasko D.J."/>
            <person name="Wray J."/>
            <person name="Polson S.W."/>
            <person name="Wommack K.E."/>
        </authorList>
    </citation>
    <scope>NUCLEOTIDE SEQUENCE</scope>
</reference>
<dbReference type="Pfam" id="PF01612">
    <property type="entry name" value="DNA_pol_A_exo1"/>
    <property type="match status" value="1"/>
</dbReference>
<dbReference type="SUPFAM" id="SSF56672">
    <property type="entry name" value="DNA/RNA polymerases"/>
    <property type="match status" value="1"/>
</dbReference>
<keyword evidence="1" id="KW-0235">DNA replication</keyword>
<accession>A0A240F7D5</accession>
<evidence type="ECO:0000259" key="2">
    <source>
        <dbReference type="SMART" id="SM00482"/>
    </source>
</evidence>
<feature type="domain" description="DNA-directed DNA polymerase family A palm" evidence="2">
    <location>
        <begin position="330"/>
        <end position="570"/>
    </location>
</feature>
<dbReference type="GO" id="GO:0006302">
    <property type="term" value="P:double-strand break repair"/>
    <property type="evidence" value="ECO:0007669"/>
    <property type="project" value="TreeGrafter"/>
</dbReference>
<dbReference type="Pfam" id="PF00476">
    <property type="entry name" value="DNA_pol_A"/>
    <property type="match status" value="1"/>
</dbReference>
<evidence type="ECO:0000256" key="1">
    <source>
        <dbReference type="ARBA" id="ARBA00022705"/>
    </source>
</evidence>
<dbReference type="Gene3D" id="3.30.70.370">
    <property type="match status" value="1"/>
</dbReference>